<dbReference type="PANTHER" id="PTHR42850">
    <property type="entry name" value="METALLOPHOSPHOESTERASE"/>
    <property type="match status" value="1"/>
</dbReference>
<reference evidence="2" key="1">
    <citation type="submission" date="2019-08" db="EMBL/GenBank/DDBJ databases">
        <authorList>
            <person name="Kucharzyk K."/>
            <person name="Murdoch R.W."/>
            <person name="Higgins S."/>
            <person name="Loffler F."/>
        </authorList>
    </citation>
    <scope>NUCLEOTIDE SEQUENCE</scope>
</reference>
<evidence type="ECO:0000313" key="2">
    <source>
        <dbReference type="EMBL" id="MPM00595.1"/>
    </source>
</evidence>
<dbReference type="CDD" id="cd00144">
    <property type="entry name" value="MPP_PPP_family"/>
    <property type="match status" value="1"/>
</dbReference>
<gene>
    <name evidence="2" type="primary">pphB</name>
    <name evidence="2" type="ORF">SDC9_46822</name>
</gene>
<accession>A0A644W9U3</accession>
<dbReference type="GO" id="GO:0005737">
    <property type="term" value="C:cytoplasm"/>
    <property type="evidence" value="ECO:0007669"/>
    <property type="project" value="TreeGrafter"/>
</dbReference>
<feature type="domain" description="Calcineurin-like phosphoesterase" evidence="1">
    <location>
        <begin position="1"/>
        <end position="157"/>
    </location>
</feature>
<sequence length="200" mass="23046">MSDIHGEFYKYKKMLEKIEFSDADTLYILGDVIDRGKYSMRTLLHIMRRPNIKMLLGNHEIMMMRSMQRSYFNCWMGNGGYGTLHQFEELSEATRKKIDKYLAALPLTIELDGYILVHAGITATRQDEEFCVWAREEFLSIPTGLNKTVIFGHTPTSFMVGKKLMTIWHGDGRIGIDCGACFKGGQLGCLRLDDMKEYYV</sequence>
<dbReference type="SUPFAM" id="SSF56300">
    <property type="entry name" value="Metallo-dependent phosphatases"/>
    <property type="match status" value="1"/>
</dbReference>
<dbReference type="GO" id="GO:0004722">
    <property type="term" value="F:protein serine/threonine phosphatase activity"/>
    <property type="evidence" value="ECO:0007669"/>
    <property type="project" value="UniProtKB-EC"/>
</dbReference>
<dbReference type="AlphaFoldDB" id="A0A644W9U3"/>
<name>A0A644W9U3_9ZZZZ</name>
<keyword evidence="2" id="KW-0378">Hydrolase</keyword>
<protein>
    <submittedName>
        <fullName evidence="2">Serine/threonine-protein phosphatase 2</fullName>
        <ecNumber evidence="2">3.1.3.16</ecNumber>
    </submittedName>
</protein>
<comment type="caution">
    <text evidence="2">The sequence shown here is derived from an EMBL/GenBank/DDBJ whole genome shotgun (WGS) entry which is preliminary data.</text>
</comment>
<dbReference type="InterPro" id="IPR029052">
    <property type="entry name" value="Metallo-depent_PP-like"/>
</dbReference>
<dbReference type="EMBL" id="VSSQ01000739">
    <property type="protein sequence ID" value="MPM00595.1"/>
    <property type="molecule type" value="Genomic_DNA"/>
</dbReference>
<dbReference type="InterPro" id="IPR004843">
    <property type="entry name" value="Calcineurin-like_PHP"/>
</dbReference>
<dbReference type="InterPro" id="IPR050126">
    <property type="entry name" value="Ap4A_hydrolase"/>
</dbReference>
<dbReference type="EC" id="3.1.3.16" evidence="2"/>
<dbReference type="Gene3D" id="3.60.21.10">
    <property type="match status" value="1"/>
</dbReference>
<proteinExistence type="predicted"/>
<dbReference type="Pfam" id="PF00149">
    <property type="entry name" value="Metallophos"/>
    <property type="match status" value="1"/>
</dbReference>
<dbReference type="PANTHER" id="PTHR42850:SF4">
    <property type="entry name" value="ZINC-DEPENDENT ENDOPOLYPHOSPHATASE"/>
    <property type="match status" value="1"/>
</dbReference>
<dbReference type="GO" id="GO:0110154">
    <property type="term" value="P:RNA decapping"/>
    <property type="evidence" value="ECO:0007669"/>
    <property type="project" value="TreeGrafter"/>
</dbReference>
<organism evidence="2">
    <name type="scientific">bioreactor metagenome</name>
    <dbReference type="NCBI Taxonomy" id="1076179"/>
    <lineage>
        <taxon>unclassified sequences</taxon>
        <taxon>metagenomes</taxon>
        <taxon>ecological metagenomes</taxon>
    </lineage>
</organism>
<dbReference type="GO" id="GO:0008803">
    <property type="term" value="F:bis(5'-nucleosyl)-tetraphosphatase (symmetrical) activity"/>
    <property type="evidence" value="ECO:0007669"/>
    <property type="project" value="TreeGrafter"/>
</dbReference>
<evidence type="ECO:0000259" key="1">
    <source>
        <dbReference type="Pfam" id="PF00149"/>
    </source>
</evidence>